<protein>
    <recommendedName>
        <fullName evidence="2">Ubiquitin-like domain-containing protein</fullName>
    </recommendedName>
</protein>
<dbReference type="InterPro" id="IPR050158">
    <property type="entry name" value="Ubiquitin_ubiquitin-like"/>
</dbReference>
<organism evidence="3">
    <name type="scientific">Brassica cretica</name>
    <name type="common">Mustard</name>
    <dbReference type="NCBI Taxonomy" id="69181"/>
    <lineage>
        <taxon>Eukaryota</taxon>
        <taxon>Viridiplantae</taxon>
        <taxon>Streptophyta</taxon>
        <taxon>Embryophyta</taxon>
        <taxon>Tracheophyta</taxon>
        <taxon>Spermatophyta</taxon>
        <taxon>Magnoliopsida</taxon>
        <taxon>eudicotyledons</taxon>
        <taxon>Gunneridae</taxon>
        <taxon>Pentapetalae</taxon>
        <taxon>rosids</taxon>
        <taxon>malvids</taxon>
        <taxon>Brassicales</taxon>
        <taxon>Brassicaceae</taxon>
        <taxon>Brassiceae</taxon>
        <taxon>Brassica</taxon>
    </lineage>
</organism>
<dbReference type="EMBL" id="QGKY02001015">
    <property type="protein sequence ID" value="KAF2572564.1"/>
    <property type="molecule type" value="Genomic_DNA"/>
</dbReference>
<dbReference type="CDD" id="cd17039">
    <property type="entry name" value="Ubl_ubiquitin_like"/>
    <property type="match status" value="1"/>
</dbReference>
<evidence type="ECO:0000313" key="3">
    <source>
        <dbReference type="EMBL" id="KAF2572564.1"/>
    </source>
</evidence>
<accession>A0A8S9IS02</accession>
<dbReference type="PROSITE" id="PS50053">
    <property type="entry name" value="UBIQUITIN_2"/>
    <property type="match status" value="2"/>
</dbReference>
<gene>
    <name evidence="3" type="ORF">F2Q70_00001372</name>
</gene>
<comment type="caution">
    <text evidence="3">The sequence shown here is derived from an EMBL/GenBank/DDBJ whole genome shotgun (WGS) entry which is preliminary data.</text>
</comment>
<reference evidence="3" key="1">
    <citation type="submission" date="2019-12" db="EMBL/GenBank/DDBJ databases">
        <title>Genome sequencing and annotation of Brassica cretica.</title>
        <authorList>
            <person name="Studholme D.J."/>
            <person name="Sarris P.F."/>
        </authorList>
    </citation>
    <scope>NUCLEOTIDE SEQUENCE</scope>
    <source>
        <strain evidence="3">PFS-102/07</strain>
        <tissue evidence="3">Leaf</tissue>
    </source>
</reference>
<dbReference type="InterPro" id="IPR000626">
    <property type="entry name" value="Ubiquitin-like_dom"/>
</dbReference>
<dbReference type="InterPro" id="IPR029071">
    <property type="entry name" value="Ubiquitin-like_domsf"/>
</dbReference>
<evidence type="ECO:0000256" key="1">
    <source>
        <dbReference type="ARBA" id="ARBA00022499"/>
    </source>
</evidence>
<evidence type="ECO:0000259" key="2">
    <source>
        <dbReference type="PROSITE" id="PS50053"/>
    </source>
</evidence>
<dbReference type="SUPFAM" id="SSF54236">
    <property type="entry name" value="Ubiquitin-like"/>
    <property type="match status" value="2"/>
</dbReference>
<dbReference type="PANTHER" id="PTHR10666">
    <property type="entry name" value="UBIQUITIN"/>
    <property type="match status" value="1"/>
</dbReference>
<proteinExistence type="predicted"/>
<dbReference type="GO" id="GO:0003729">
    <property type="term" value="F:mRNA binding"/>
    <property type="evidence" value="ECO:0007669"/>
    <property type="project" value="UniProtKB-ARBA"/>
</dbReference>
<dbReference type="Gene3D" id="3.10.20.90">
    <property type="entry name" value="Phosphatidylinositol 3-kinase Catalytic Subunit, Chain A, domain 1"/>
    <property type="match status" value="2"/>
</dbReference>
<feature type="domain" description="Ubiquitin-like" evidence="2">
    <location>
        <begin position="14"/>
        <end position="88"/>
    </location>
</feature>
<sequence length="214" mass="24108">MDETKESFRQFDDDKIQLHLYGTDVLSLFIHHSDSISDVKVRIQTICNGFRITRQKLVFGGRELARHASRAKDYGVNGGSVLHLVLKKLCDPLLVTVVTACGRVFDFHVDRRRDVGYLKKRISKEGNKGFLDVDDQEIFFRGEKLDDNRVLGGICGDGNSVIHLLLKKTVKNFLLEPLLLNPAVRLPQVIEDLIDRTVDGLKKGNPPVRTAEGT</sequence>
<dbReference type="SMART" id="SM00213">
    <property type="entry name" value="UBQ"/>
    <property type="match status" value="2"/>
</dbReference>
<feature type="domain" description="Ubiquitin-like" evidence="2">
    <location>
        <begin position="93"/>
        <end position="169"/>
    </location>
</feature>
<dbReference type="AlphaFoldDB" id="A0A8S9IS02"/>
<dbReference type="Pfam" id="PF00240">
    <property type="entry name" value="ubiquitin"/>
    <property type="match status" value="2"/>
</dbReference>
<keyword evidence="1" id="KW-1017">Isopeptide bond</keyword>
<name>A0A8S9IS02_BRACR</name>